<dbReference type="EMBL" id="MF351863">
    <property type="protein sequence ID" value="ASR76224.1"/>
    <property type="molecule type" value="Genomic_DNA"/>
</dbReference>
<organism evidence="1 2">
    <name type="scientific">Synechococcus phage Bellamy</name>
    <dbReference type="NCBI Taxonomy" id="2023996"/>
    <lineage>
        <taxon>Viruses</taxon>
        <taxon>Duplodnaviria</taxon>
        <taxon>Heunggongvirae</taxon>
        <taxon>Uroviricota</taxon>
        <taxon>Caudoviricetes</taxon>
        <taxon>Pantevenvirales</taxon>
        <taxon>Kyanoviridae</taxon>
        <taxon>Bellamyvirus</taxon>
        <taxon>Bellamyvirus bellamy</taxon>
    </lineage>
</organism>
<keyword evidence="2" id="KW-1185">Reference proteome</keyword>
<dbReference type="GeneID" id="54981511"/>
<accession>A0A222YYS8</accession>
<evidence type="ECO:0000313" key="2">
    <source>
        <dbReference type="Proteomes" id="UP000221247"/>
    </source>
</evidence>
<reference evidence="1 2" key="1">
    <citation type="submission" date="2017-06" db="EMBL/GenBank/DDBJ databases">
        <authorList>
            <person name="Kim H.J."/>
            <person name="Triplett B.A."/>
        </authorList>
    </citation>
    <scope>NUCLEOTIDE SEQUENCE [LARGE SCALE GENOMIC DNA]</scope>
</reference>
<protein>
    <submittedName>
        <fullName evidence="1">Uncharacterized protein</fullName>
    </submittedName>
</protein>
<dbReference type="KEGG" id="vg:54981511"/>
<proteinExistence type="predicted"/>
<name>A0A222YYS8_9CAUD</name>
<gene>
    <name evidence="1" type="primary">181</name>
    <name evidence="1" type="ORF">PBI_BELLAMY_181</name>
</gene>
<dbReference type="RefSeq" id="YP_009791337.1">
    <property type="nucleotide sequence ID" value="NC_047838.1"/>
</dbReference>
<evidence type="ECO:0000313" key="1">
    <source>
        <dbReference type="EMBL" id="ASR76224.1"/>
    </source>
</evidence>
<dbReference type="Proteomes" id="UP000221247">
    <property type="component" value="Segment"/>
</dbReference>
<sequence length="51" mass="6212">MPRNMLTKDEIKVRVLKLKNELIHEQEPVMYKDLAHKYLNKVLDILDEYRS</sequence>